<name>A0A386B1K6_9CHLO</name>
<dbReference type="RefSeq" id="YP_009519610.1">
    <property type="nucleotide sequence ID" value="NC_039527.1"/>
</dbReference>
<dbReference type="AlphaFoldDB" id="A0A386B1K6"/>
<keyword evidence="1" id="KW-0934">Plastid</keyword>
<dbReference type="EMBL" id="MH591111">
    <property type="protein sequence ID" value="AYC65589.1"/>
    <property type="molecule type" value="Genomic_DNA"/>
</dbReference>
<organism evidence="1">
    <name type="scientific">Glaukea argentea</name>
    <dbReference type="NCBI Taxonomy" id="2894057"/>
    <lineage>
        <taxon>Eukaryota</taxon>
        <taxon>Viridiplantae</taxon>
        <taxon>Chlorophyta</taxon>
        <taxon>core chlorophytes</taxon>
        <taxon>Ulvophyceae</taxon>
        <taxon>TCBD clade</taxon>
        <taxon>Bryopsidales</taxon>
        <taxon>Halimedineae</taxon>
        <taxon>Halimedaceae</taxon>
        <taxon>Udoteae</taxon>
        <taxon>Glaukea</taxon>
    </lineage>
</organism>
<reference evidence="1" key="1">
    <citation type="submission" date="2018-07" db="EMBL/GenBank/DDBJ databases">
        <authorList>
            <person name="Quirk P.G."/>
            <person name="Krulwich T.A."/>
        </authorList>
    </citation>
    <scope>NUCLEOTIDE SEQUENCE</scope>
</reference>
<accession>A0A386B1K6</accession>
<gene>
    <name evidence="1" type="primary">orf121</name>
</gene>
<keyword evidence="1" id="KW-0150">Chloroplast</keyword>
<dbReference type="GeneID" id="38279531"/>
<geneLocation type="chloroplast" evidence="1"/>
<protein>
    <submittedName>
        <fullName evidence="1">Uncharacterized protein</fullName>
    </submittedName>
</protein>
<proteinExistence type="predicted"/>
<evidence type="ECO:0000313" key="1">
    <source>
        <dbReference type="EMBL" id="AYC65589.1"/>
    </source>
</evidence>
<reference evidence="1" key="2">
    <citation type="journal article" date="2019" name="Mol. Phylogenet. Evol.">
        <title>Reassessment of the classification of bryopsidales (chlorophyta) based on chloroplast phylogenomic analyses.</title>
        <authorList>
            <person name="Cremen M.C."/>
            <person name="Leliaert F."/>
            <person name="West J."/>
            <person name="Lam D.W."/>
            <person name="Shimada S."/>
            <person name="Lopez-Bautista J.M."/>
            <person name="Verbruggen H."/>
        </authorList>
    </citation>
    <scope>NUCLEOTIDE SEQUENCE</scope>
</reference>
<sequence length="121" mass="14012">MVEEYMRIRTNMEKDPRTSIEQRRFGKFTDLLFGTVLALLTPEIGQRLVQNISNRWVCAILRNILPLFRLSSVLDLCASVGFAGITAVKWFTLQPVSRQNFEIMFIGRFFCEWSVSCDLSI</sequence>